<reference evidence="2 3" key="1">
    <citation type="submission" date="2019-06" db="EMBL/GenBank/DDBJ databases">
        <title>Sequencing the genomes of 1000 actinobacteria strains.</title>
        <authorList>
            <person name="Klenk H.-P."/>
        </authorList>
    </citation>
    <scope>NUCLEOTIDE SEQUENCE [LARGE SCALE GENOMIC DNA]</scope>
    <source>
        <strain evidence="2 3">DSM 41649</strain>
    </source>
</reference>
<sequence>MRASRLLAATLLCSVGVAGMTACGPLDSKSSAAAPSATPSPTETGLAALSAQDIIKKAQEASAKVTSAKLTFDIMTDGEHLVGSVAEDKSGACVGQISMGDKGKFDVLRSADTVWIKPDSVFWEKSIAKGSAKTMAGKYLKGKGESAGVKELAGFCDMGLQVLKSLGKNEDGSDDTAGANKAGTKQVGSVNAVVLTGQDGEDKMELAIAAEGEPYLLELSSKGKEPGSMTFSDFGQPVSVTPPKAALVIDASKYLKG</sequence>
<dbReference type="PROSITE" id="PS51257">
    <property type="entry name" value="PROKAR_LIPOPROTEIN"/>
    <property type="match status" value="1"/>
</dbReference>
<keyword evidence="3" id="KW-1185">Reference proteome</keyword>
<dbReference type="AlphaFoldDB" id="A0A561EQ05"/>
<evidence type="ECO:0008006" key="4">
    <source>
        <dbReference type="Google" id="ProtNLM"/>
    </source>
</evidence>
<name>A0A561EQ05_9ACTN</name>
<dbReference type="Gene3D" id="2.50.20.20">
    <property type="match status" value="1"/>
</dbReference>
<feature type="signal peptide" evidence="1">
    <location>
        <begin position="1"/>
        <end position="18"/>
    </location>
</feature>
<keyword evidence="1" id="KW-0732">Signal</keyword>
<evidence type="ECO:0000256" key="1">
    <source>
        <dbReference type="SAM" id="SignalP"/>
    </source>
</evidence>
<feature type="chain" id="PRO_5039312829" description="Lipoprotein" evidence="1">
    <location>
        <begin position="19"/>
        <end position="257"/>
    </location>
</feature>
<dbReference type="EMBL" id="VIVR01000001">
    <property type="protein sequence ID" value="TWE17692.1"/>
    <property type="molecule type" value="Genomic_DNA"/>
</dbReference>
<evidence type="ECO:0000313" key="3">
    <source>
        <dbReference type="Proteomes" id="UP000318416"/>
    </source>
</evidence>
<evidence type="ECO:0000313" key="2">
    <source>
        <dbReference type="EMBL" id="TWE17692.1"/>
    </source>
</evidence>
<gene>
    <name evidence="2" type="ORF">FB465_2730</name>
</gene>
<proteinExistence type="predicted"/>
<accession>A0A561EQ05</accession>
<comment type="caution">
    <text evidence="2">The sequence shown here is derived from an EMBL/GenBank/DDBJ whole genome shotgun (WGS) entry which is preliminary data.</text>
</comment>
<dbReference type="RefSeq" id="WP_145790581.1">
    <property type="nucleotide sequence ID" value="NZ_BAAABR010000048.1"/>
</dbReference>
<dbReference type="Proteomes" id="UP000318416">
    <property type="component" value="Unassembled WGS sequence"/>
</dbReference>
<dbReference type="OrthoDB" id="3870947at2"/>
<organism evidence="2 3">
    <name type="scientific">Kitasatospora atroaurantiaca</name>
    <dbReference type="NCBI Taxonomy" id="285545"/>
    <lineage>
        <taxon>Bacteria</taxon>
        <taxon>Bacillati</taxon>
        <taxon>Actinomycetota</taxon>
        <taxon>Actinomycetes</taxon>
        <taxon>Kitasatosporales</taxon>
        <taxon>Streptomycetaceae</taxon>
        <taxon>Kitasatospora</taxon>
    </lineage>
</organism>
<protein>
    <recommendedName>
        <fullName evidence="4">Lipoprotein</fullName>
    </recommendedName>
</protein>